<dbReference type="NCBIfam" id="TIGR00787">
    <property type="entry name" value="dctP"/>
    <property type="match status" value="1"/>
</dbReference>
<name>A0A0F9MJP0_9ZZZZ</name>
<dbReference type="NCBIfam" id="NF037995">
    <property type="entry name" value="TRAP_S1"/>
    <property type="match status" value="1"/>
</dbReference>
<evidence type="ECO:0000313" key="2">
    <source>
        <dbReference type="EMBL" id="KKN07540.1"/>
    </source>
</evidence>
<dbReference type="GO" id="GO:0030246">
    <property type="term" value="F:carbohydrate binding"/>
    <property type="evidence" value="ECO:0007669"/>
    <property type="project" value="TreeGrafter"/>
</dbReference>
<dbReference type="PANTHER" id="PTHR33376:SF2">
    <property type="entry name" value="DICARBOXYLATE-BINDING PERIPLASMIC PROTEIN"/>
    <property type="match status" value="1"/>
</dbReference>
<dbReference type="InterPro" id="IPR038404">
    <property type="entry name" value="TRAP_DctP_sf"/>
</dbReference>
<dbReference type="GO" id="GO:0030288">
    <property type="term" value="C:outer membrane-bounded periplasmic space"/>
    <property type="evidence" value="ECO:0007669"/>
    <property type="project" value="InterPro"/>
</dbReference>
<reference evidence="2" key="1">
    <citation type="journal article" date="2015" name="Nature">
        <title>Complex archaea that bridge the gap between prokaryotes and eukaryotes.</title>
        <authorList>
            <person name="Spang A."/>
            <person name="Saw J.H."/>
            <person name="Jorgensen S.L."/>
            <person name="Zaremba-Niedzwiedzka K."/>
            <person name="Martijn J."/>
            <person name="Lind A.E."/>
            <person name="van Eijk R."/>
            <person name="Schleper C."/>
            <person name="Guy L."/>
            <person name="Ettema T.J."/>
        </authorList>
    </citation>
    <scope>NUCLEOTIDE SEQUENCE</scope>
</reference>
<dbReference type="PANTHER" id="PTHR33376">
    <property type="match status" value="1"/>
</dbReference>
<dbReference type="AlphaFoldDB" id="A0A0F9MJP0"/>
<dbReference type="InterPro" id="IPR018389">
    <property type="entry name" value="DctP_fam"/>
</dbReference>
<protein>
    <submittedName>
        <fullName evidence="2">Uncharacterized protein</fullName>
    </submittedName>
</protein>
<organism evidence="2">
    <name type="scientific">marine sediment metagenome</name>
    <dbReference type="NCBI Taxonomy" id="412755"/>
    <lineage>
        <taxon>unclassified sequences</taxon>
        <taxon>metagenomes</taxon>
        <taxon>ecological metagenomes</taxon>
    </lineage>
</organism>
<evidence type="ECO:0000256" key="1">
    <source>
        <dbReference type="ARBA" id="ARBA00022729"/>
    </source>
</evidence>
<comment type="caution">
    <text evidence="2">The sequence shown here is derived from an EMBL/GenBank/DDBJ whole genome shotgun (WGS) entry which is preliminary data.</text>
</comment>
<dbReference type="EMBL" id="LAZR01004558">
    <property type="protein sequence ID" value="KKN07540.1"/>
    <property type="molecule type" value="Genomic_DNA"/>
</dbReference>
<keyword evidence="1" id="KW-0732">Signal</keyword>
<dbReference type="InterPro" id="IPR004682">
    <property type="entry name" value="TRAP_DctP"/>
</dbReference>
<dbReference type="GO" id="GO:0055085">
    <property type="term" value="P:transmembrane transport"/>
    <property type="evidence" value="ECO:0007669"/>
    <property type="project" value="InterPro"/>
</dbReference>
<proteinExistence type="predicted"/>
<accession>A0A0F9MJP0</accession>
<dbReference type="Pfam" id="PF03480">
    <property type="entry name" value="DctP"/>
    <property type="match status" value="1"/>
</dbReference>
<dbReference type="Gene3D" id="3.40.190.170">
    <property type="entry name" value="Bacterial extracellular solute-binding protein, family 7"/>
    <property type="match status" value="1"/>
</dbReference>
<dbReference type="PIRSF" id="PIRSF006470">
    <property type="entry name" value="DctB"/>
    <property type="match status" value="1"/>
</dbReference>
<dbReference type="CDD" id="cd13671">
    <property type="entry name" value="PBP2_TRAP_SBP_like_3"/>
    <property type="match status" value="1"/>
</dbReference>
<gene>
    <name evidence="2" type="ORF">LCGC14_1065880</name>
</gene>
<sequence length="331" mass="35909">MKFTTHINRTAFAIAAGLTLALAPLSAHAKDWRGWNIHVVDYPVSHGMEAFMAEVDEKTEGAIKGKVFHAGVLGSQPDAIEQLRLGVLDFGVFSLGPMGQVVPATNVVSLPFVFKSVPQMYKLMDGAPGAELGKALEEKGIVALGYYDAGARSFYNSVKPINTPADVAGMKVRVMNNDLFVGMIESMGGNATPMAFAEVYQSIKTGVVDGAENNPPSYESTSHYEVAKYYSLTQHLIIPECLCMSKKTFDGLSPEQQKIVKTAGKNSTDLQRKLWQEREAASMKIIKDGGVEVNEVADKTAFQAAMAPVYEKYLAANPQMADLVDLFRTAD</sequence>